<accession>A0A5B7EMF1</accession>
<dbReference type="AlphaFoldDB" id="A0A5B7EMF1"/>
<reference evidence="1 2" key="1">
    <citation type="submission" date="2019-05" db="EMBL/GenBank/DDBJ databases">
        <title>Another draft genome of Portunus trituberculatus and its Hox gene families provides insights of decapod evolution.</title>
        <authorList>
            <person name="Jeong J.-H."/>
            <person name="Song I."/>
            <person name="Kim S."/>
            <person name="Choi T."/>
            <person name="Kim D."/>
            <person name="Ryu S."/>
            <person name="Kim W."/>
        </authorList>
    </citation>
    <scope>NUCLEOTIDE SEQUENCE [LARGE SCALE GENOMIC DNA]</scope>
    <source>
        <tissue evidence="1">Muscle</tissue>
    </source>
</reference>
<organism evidence="1 2">
    <name type="scientific">Portunus trituberculatus</name>
    <name type="common">Swimming crab</name>
    <name type="synonym">Neptunus trituberculatus</name>
    <dbReference type="NCBI Taxonomy" id="210409"/>
    <lineage>
        <taxon>Eukaryota</taxon>
        <taxon>Metazoa</taxon>
        <taxon>Ecdysozoa</taxon>
        <taxon>Arthropoda</taxon>
        <taxon>Crustacea</taxon>
        <taxon>Multicrustacea</taxon>
        <taxon>Malacostraca</taxon>
        <taxon>Eumalacostraca</taxon>
        <taxon>Eucarida</taxon>
        <taxon>Decapoda</taxon>
        <taxon>Pleocyemata</taxon>
        <taxon>Brachyura</taxon>
        <taxon>Eubrachyura</taxon>
        <taxon>Portunoidea</taxon>
        <taxon>Portunidae</taxon>
        <taxon>Portuninae</taxon>
        <taxon>Portunus</taxon>
    </lineage>
</organism>
<protein>
    <submittedName>
        <fullName evidence="1">Uncharacterized protein</fullName>
    </submittedName>
</protein>
<name>A0A5B7EMF1_PORTR</name>
<keyword evidence="2" id="KW-1185">Reference proteome</keyword>
<sequence length="82" mass="8965">MVGQVPCERRASDPSGRSDLETLITSTEYVRYKPGRGSSITQGVANKLITLLLPATKKAITMSLGMNTTSIHILSYLVYCEM</sequence>
<dbReference type="Proteomes" id="UP000324222">
    <property type="component" value="Unassembled WGS sequence"/>
</dbReference>
<comment type="caution">
    <text evidence="1">The sequence shown here is derived from an EMBL/GenBank/DDBJ whole genome shotgun (WGS) entry which is preliminary data.</text>
</comment>
<evidence type="ECO:0000313" key="2">
    <source>
        <dbReference type="Proteomes" id="UP000324222"/>
    </source>
</evidence>
<proteinExistence type="predicted"/>
<gene>
    <name evidence="1" type="ORF">E2C01_026940</name>
</gene>
<dbReference type="EMBL" id="VSRR010002864">
    <property type="protein sequence ID" value="MPC33584.1"/>
    <property type="molecule type" value="Genomic_DNA"/>
</dbReference>
<evidence type="ECO:0000313" key="1">
    <source>
        <dbReference type="EMBL" id="MPC33584.1"/>
    </source>
</evidence>